<dbReference type="InterPro" id="IPR050739">
    <property type="entry name" value="MFP"/>
</dbReference>
<dbReference type="Gene3D" id="2.40.50.100">
    <property type="match status" value="1"/>
</dbReference>
<dbReference type="InterPro" id="IPR058792">
    <property type="entry name" value="Beta-barrel_RND_2"/>
</dbReference>
<feature type="domain" description="Multidrug resistance protein MdtA-like barrel-sandwich hybrid" evidence="4">
    <location>
        <begin position="34"/>
        <end position="223"/>
    </location>
</feature>
<dbReference type="OrthoDB" id="9811754at2"/>
<protein>
    <submittedName>
        <fullName evidence="6">HlyD family secretion protein</fullName>
    </submittedName>
</protein>
<sequence length="336" mass="35970">MIGLPVLLALGGAAVHLSRAGHVETDDAFVRAAKVAINARVPGQVLEVAVVDNQAVHKGEVLVRIDPAPYRVAVEAAEAKLGGARLQIEGLKATYRRQLAELQSAKDSADFDQREFERKKALLASDYASRATYERAETDLKVSRQHIASEQQDVATTVAALAGDADIPVERHPAVREAQSQLDRARLDLSYTTVVAPDDGTVARVDDLQAGDFVSAGAPVFALISSRDVWVEANFRETGLTHMRPGQPATLHVDAYPGHAFAAHVVSMSPGTGSEFSVLPPENATGNWVKVVQRLPVRLELDHADPQWPLYSGISVLVAVDTNQADHAPGSVARAP</sequence>
<dbReference type="InterPro" id="IPR058625">
    <property type="entry name" value="MdtA-like_BSH"/>
</dbReference>
<feature type="domain" description="CusB-like beta-barrel" evidence="5">
    <location>
        <begin position="229"/>
        <end position="271"/>
    </location>
</feature>
<reference evidence="6 7" key="1">
    <citation type="submission" date="2019-06" db="EMBL/GenBank/DDBJ databases">
        <title>A complete genome sequence for Luteibacter pinisoli MAH-14.</title>
        <authorList>
            <person name="Baltrus D.A."/>
        </authorList>
    </citation>
    <scope>NUCLEOTIDE SEQUENCE [LARGE SCALE GENOMIC DNA]</scope>
    <source>
        <strain evidence="6 7">MAH-14</strain>
    </source>
</reference>
<dbReference type="AlphaFoldDB" id="A0A4Y5ZB46"/>
<dbReference type="SUPFAM" id="SSF111369">
    <property type="entry name" value="HlyD-like secretion proteins"/>
    <property type="match status" value="2"/>
</dbReference>
<dbReference type="KEGG" id="lpy:FIV34_00450"/>
<name>A0A4Y5ZB46_9GAMM</name>
<dbReference type="EMBL" id="CP041046">
    <property type="protein sequence ID" value="QDE41485.1"/>
    <property type="molecule type" value="Genomic_DNA"/>
</dbReference>
<keyword evidence="7" id="KW-1185">Reference proteome</keyword>
<feature type="coiled-coil region" evidence="3">
    <location>
        <begin position="74"/>
        <end position="108"/>
    </location>
</feature>
<organism evidence="6 7">
    <name type="scientific">Luteibacter pinisoli</name>
    <dbReference type="NCBI Taxonomy" id="2589080"/>
    <lineage>
        <taxon>Bacteria</taxon>
        <taxon>Pseudomonadati</taxon>
        <taxon>Pseudomonadota</taxon>
        <taxon>Gammaproteobacteria</taxon>
        <taxon>Lysobacterales</taxon>
        <taxon>Rhodanobacteraceae</taxon>
        <taxon>Luteibacter</taxon>
    </lineage>
</organism>
<comment type="similarity">
    <text evidence="2">Belongs to the membrane fusion protein (MFP) (TC 8.A.1) family.</text>
</comment>
<gene>
    <name evidence="6" type="ORF">FIV34_00450</name>
</gene>
<dbReference type="Pfam" id="PF25917">
    <property type="entry name" value="BSH_RND"/>
    <property type="match status" value="1"/>
</dbReference>
<accession>A0A4Y5ZB46</accession>
<comment type="subcellular location">
    <subcellularLocation>
        <location evidence="1">Cell envelope</location>
    </subcellularLocation>
</comment>
<dbReference type="PANTHER" id="PTHR30386">
    <property type="entry name" value="MEMBRANE FUSION SUBUNIT OF EMRAB-TOLC MULTIDRUG EFFLUX PUMP"/>
    <property type="match status" value="1"/>
</dbReference>
<evidence type="ECO:0000313" key="6">
    <source>
        <dbReference type="EMBL" id="QDE41485.1"/>
    </source>
</evidence>
<dbReference type="Gene3D" id="2.40.30.170">
    <property type="match status" value="1"/>
</dbReference>
<dbReference type="PANTHER" id="PTHR30386:SF19">
    <property type="entry name" value="MULTIDRUG EXPORT PROTEIN EMRA-RELATED"/>
    <property type="match status" value="1"/>
</dbReference>
<evidence type="ECO:0000259" key="4">
    <source>
        <dbReference type="Pfam" id="PF25917"/>
    </source>
</evidence>
<proteinExistence type="inferred from homology"/>
<evidence type="ECO:0000256" key="3">
    <source>
        <dbReference type="SAM" id="Coils"/>
    </source>
</evidence>
<dbReference type="GO" id="GO:0055085">
    <property type="term" value="P:transmembrane transport"/>
    <property type="evidence" value="ECO:0007669"/>
    <property type="project" value="InterPro"/>
</dbReference>
<dbReference type="Gene3D" id="1.10.287.470">
    <property type="entry name" value="Helix hairpin bin"/>
    <property type="match status" value="1"/>
</dbReference>
<evidence type="ECO:0000256" key="2">
    <source>
        <dbReference type="ARBA" id="ARBA00009477"/>
    </source>
</evidence>
<dbReference type="GO" id="GO:0030313">
    <property type="term" value="C:cell envelope"/>
    <property type="evidence" value="ECO:0007669"/>
    <property type="project" value="UniProtKB-SubCell"/>
</dbReference>
<evidence type="ECO:0000259" key="5">
    <source>
        <dbReference type="Pfam" id="PF25954"/>
    </source>
</evidence>
<evidence type="ECO:0000256" key="1">
    <source>
        <dbReference type="ARBA" id="ARBA00004196"/>
    </source>
</evidence>
<keyword evidence="3" id="KW-0175">Coiled coil</keyword>
<dbReference type="Pfam" id="PF25954">
    <property type="entry name" value="Beta-barrel_RND_2"/>
    <property type="match status" value="1"/>
</dbReference>
<dbReference type="Proteomes" id="UP000316093">
    <property type="component" value="Chromosome"/>
</dbReference>
<evidence type="ECO:0000313" key="7">
    <source>
        <dbReference type="Proteomes" id="UP000316093"/>
    </source>
</evidence>